<protein>
    <submittedName>
        <fullName evidence="1">Uncharacterized protein</fullName>
    </submittedName>
</protein>
<dbReference type="Proteomes" id="UP000249390">
    <property type="component" value="Unassembled WGS sequence"/>
</dbReference>
<name>A0A328DUI8_9ASTE</name>
<accession>A0A328DUI8</accession>
<evidence type="ECO:0000313" key="2">
    <source>
        <dbReference type="Proteomes" id="UP000249390"/>
    </source>
</evidence>
<reference evidence="1 2" key="1">
    <citation type="submission" date="2018-06" db="EMBL/GenBank/DDBJ databases">
        <title>The Genome of Cuscuta australis (Dodder) Provides Insight into the Evolution of Plant Parasitism.</title>
        <authorList>
            <person name="Liu H."/>
        </authorList>
    </citation>
    <scope>NUCLEOTIDE SEQUENCE [LARGE SCALE GENOMIC DNA]</scope>
    <source>
        <strain evidence="2">cv. Yunnan</strain>
        <tissue evidence="1">Vines</tissue>
    </source>
</reference>
<proteinExistence type="predicted"/>
<organism evidence="1 2">
    <name type="scientific">Cuscuta australis</name>
    <dbReference type="NCBI Taxonomy" id="267555"/>
    <lineage>
        <taxon>Eukaryota</taxon>
        <taxon>Viridiplantae</taxon>
        <taxon>Streptophyta</taxon>
        <taxon>Embryophyta</taxon>
        <taxon>Tracheophyta</taxon>
        <taxon>Spermatophyta</taxon>
        <taxon>Magnoliopsida</taxon>
        <taxon>eudicotyledons</taxon>
        <taxon>Gunneridae</taxon>
        <taxon>Pentapetalae</taxon>
        <taxon>asterids</taxon>
        <taxon>lamiids</taxon>
        <taxon>Solanales</taxon>
        <taxon>Convolvulaceae</taxon>
        <taxon>Cuscuteae</taxon>
        <taxon>Cuscuta</taxon>
        <taxon>Cuscuta subgen. Grammica</taxon>
        <taxon>Cuscuta sect. Cleistogrammica</taxon>
    </lineage>
</organism>
<dbReference type="AlphaFoldDB" id="A0A328DUI8"/>
<dbReference type="EMBL" id="NQVE01000097">
    <property type="protein sequence ID" value="RAL48910.1"/>
    <property type="molecule type" value="Genomic_DNA"/>
</dbReference>
<keyword evidence="2" id="KW-1185">Reference proteome</keyword>
<comment type="caution">
    <text evidence="1">The sequence shown here is derived from an EMBL/GenBank/DDBJ whole genome shotgun (WGS) entry which is preliminary data.</text>
</comment>
<sequence length="155" mass="17475">MKSKHIKLGNKSYLDYWRVVPWRAEAAAQCGGVFGVAFPKSEARRGKSRSLRWAATHRSSSISLEPQVRQHSGLDLSPKNYQAQIRSLLSIIDRHHHLLPQFTSARISAPNPIRSTCHSSLLFNCQMPCSDPFSSFSDSNFFRLYSSYCAAGCRI</sequence>
<evidence type="ECO:0000313" key="1">
    <source>
        <dbReference type="EMBL" id="RAL48910.1"/>
    </source>
</evidence>
<gene>
    <name evidence="1" type="ORF">DM860_001230</name>
</gene>